<evidence type="ECO:0000313" key="16">
    <source>
        <dbReference type="Proteomes" id="UP001189429"/>
    </source>
</evidence>
<evidence type="ECO:0000256" key="4">
    <source>
        <dbReference type="ARBA" id="ARBA00018485"/>
    </source>
</evidence>
<keyword evidence="9" id="KW-1015">Disulfide bond</keyword>
<protein>
    <recommendedName>
        <fullName evidence="4">RNA demethylase ALKBH5</fullName>
        <ecNumber evidence="3">1.14.11.53</ecNumber>
    </recommendedName>
    <alternativeName>
        <fullName evidence="11">Alkylated DNA repair protein alkB homolog 5</fullName>
    </alternativeName>
    <alternativeName>
        <fullName evidence="12">Alpha-ketoglutarate-dependent dioxygenase alkB homolog 5</fullName>
    </alternativeName>
</protein>
<evidence type="ECO:0000256" key="2">
    <source>
        <dbReference type="ARBA" id="ARBA00007879"/>
    </source>
</evidence>
<evidence type="ECO:0000256" key="13">
    <source>
        <dbReference type="ARBA" id="ARBA00047565"/>
    </source>
</evidence>
<evidence type="ECO:0000256" key="8">
    <source>
        <dbReference type="ARBA" id="ARBA00023004"/>
    </source>
</evidence>
<evidence type="ECO:0000256" key="11">
    <source>
        <dbReference type="ARBA" id="ARBA00030726"/>
    </source>
</evidence>
<dbReference type="EC" id="1.14.11.53" evidence="3"/>
<accession>A0ABN9VZZ7</accession>
<keyword evidence="7" id="KW-0560">Oxidoreductase</keyword>
<dbReference type="Gene3D" id="2.60.120.590">
    <property type="entry name" value="Alpha-ketoglutarate-dependent dioxygenase AlkB-like"/>
    <property type="match status" value="1"/>
</dbReference>
<comment type="subcellular location">
    <subcellularLocation>
        <location evidence="1">Nucleus speckle</location>
    </subcellularLocation>
</comment>
<dbReference type="Pfam" id="PF13532">
    <property type="entry name" value="2OG-FeII_Oxy_2"/>
    <property type="match status" value="1"/>
</dbReference>
<dbReference type="PANTHER" id="PTHR32074">
    <property type="entry name" value="RNA DEMETHYLASE ALKBH5"/>
    <property type="match status" value="1"/>
</dbReference>
<reference evidence="15" key="1">
    <citation type="submission" date="2023-10" db="EMBL/GenBank/DDBJ databases">
        <authorList>
            <person name="Chen Y."/>
            <person name="Shah S."/>
            <person name="Dougan E. K."/>
            <person name="Thang M."/>
            <person name="Chan C."/>
        </authorList>
    </citation>
    <scope>NUCLEOTIDE SEQUENCE [LARGE SCALE GENOMIC DNA]</scope>
</reference>
<comment type="similarity">
    <text evidence="2">Belongs to the alkB family.</text>
</comment>
<dbReference type="InterPro" id="IPR005123">
    <property type="entry name" value="Oxoglu/Fe-dep_dioxygenase_dom"/>
</dbReference>
<keyword evidence="8" id="KW-0408">Iron</keyword>
<evidence type="ECO:0000256" key="6">
    <source>
        <dbReference type="ARBA" id="ARBA00022964"/>
    </source>
</evidence>
<comment type="caution">
    <text evidence="15">The sequence shown here is derived from an EMBL/GenBank/DDBJ whole genome shotgun (WGS) entry which is preliminary data.</text>
</comment>
<keyword evidence="5" id="KW-0479">Metal-binding</keyword>
<evidence type="ECO:0000256" key="10">
    <source>
        <dbReference type="ARBA" id="ARBA00023242"/>
    </source>
</evidence>
<dbReference type="InterPro" id="IPR032860">
    <property type="entry name" value="ALKBH5"/>
</dbReference>
<name>A0ABN9VZZ7_9DINO</name>
<evidence type="ECO:0000313" key="15">
    <source>
        <dbReference type="EMBL" id="CAK0878821.1"/>
    </source>
</evidence>
<dbReference type="InterPro" id="IPR027450">
    <property type="entry name" value="AlkB-like"/>
</dbReference>
<evidence type="ECO:0000256" key="7">
    <source>
        <dbReference type="ARBA" id="ARBA00023002"/>
    </source>
</evidence>
<feature type="domain" description="Fe2OG dioxygenase" evidence="14">
    <location>
        <begin position="89"/>
        <end position="188"/>
    </location>
</feature>
<dbReference type="PANTHER" id="PTHR32074:SF2">
    <property type="entry name" value="RNA DEMETHYLASE ALKBH5"/>
    <property type="match status" value="1"/>
</dbReference>
<proteinExistence type="inferred from homology"/>
<evidence type="ECO:0000256" key="5">
    <source>
        <dbReference type="ARBA" id="ARBA00022723"/>
    </source>
</evidence>
<evidence type="ECO:0000256" key="1">
    <source>
        <dbReference type="ARBA" id="ARBA00004324"/>
    </source>
</evidence>
<comment type="catalytic activity">
    <reaction evidence="13">
        <text>an N(6)-methyladenosine in mRNA + 2-oxoglutarate + O2 = an adenosine in mRNA + formaldehyde + succinate + CO2</text>
        <dbReference type="Rhea" id="RHEA:49520"/>
        <dbReference type="Rhea" id="RHEA-COMP:12414"/>
        <dbReference type="Rhea" id="RHEA-COMP:12417"/>
        <dbReference type="ChEBI" id="CHEBI:15379"/>
        <dbReference type="ChEBI" id="CHEBI:16526"/>
        <dbReference type="ChEBI" id="CHEBI:16810"/>
        <dbReference type="ChEBI" id="CHEBI:16842"/>
        <dbReference type="ChEBI" id="CHEBI:30031"/>
        <dbReference type="ChEBI" id="CHEBI:74411"/>
        <dbReference type="ChEBI" id="CHEBI:74449"/>
        <dbReference type="EC" id="1.14.11.53"/>
    </reaction>
    <physiologicalReaction direction="left-to-right" evidence="13">
        <dbReference type="Rhea" id="RHEA:49521"/>
    </physiologicalReaction>
</comment>
<evidence type="ECO:0000256" key="3">
    <source>
        <dbReference type="ARBA" id="ARBA00012931"/>
    </source>
</evidence>
<evidence type="ECO:0000256" key="12">
    <source>
        <dbReference type="ARBA" id="ARBA00033313"/>
    </source>
</evidence>
<dbReference type="PROSITE" id="PS51471">
    <property type="entry name" value="FE2OG_OXY"/>
    <property type="match status" value="1"/>
</dbReference>
<keyword evidence="16" id="KW-1185">Reference proteome</keyword>
<gene>
    <name evidence="15" type="ORF">PCOR1329_LOCUS62444</name>
</gene>
<dbReference type="Proteomes" id="UP001189429">
    <property type="component" value="Unassembled WGS sequence"/>
</dbReference>
<evidence type="ECO:0000259" key="14">
    <source>
        <dbReference type="PROSITE" id="PS51471"/>
    </source>
</evidence>
<feature type="non-terminal residue" evidence="15">
    <location>
        <position position="230"/>
    </location>
</feature>
<sequence length="230" mass="25172">MWDQASQRLRLVRFQCAGDAGSHDPPPASSSAAFDGWCSRDPPRSLGGTAVLFCLFFRASSPAFPEWGCRMYWLLVKPLEDAGVVQPGWVDSVVMNDYRAGSSIVAHVDPPRLFARPIVTVSFFQPARLVFGASFDPQRTTPPAHVQELSRGSVLLLDGYAANCVTHGIRPEDLHGNRRVSLILRHVIPGAPGYPAPQPAPFLCDHPMRLIGQVQGCWRDPPGGRHSIGR</sequence>
<dbReference type="EMBL" id="CAUYUJ010017887">
    <property type="protein sequence ID" value="CAK0878821.1"/>
    <property type="molecule type" value="Genomic_DNA"/>
</dbReference>
<organism evidence="15 16">
    <name type="scientific">Prorocentrum cordatum</name>
    <dbReference type="NCBI Taxonomy" id="2364126"/>
    <lineage>
        <taxon>Eukaryota</taxon>
        <taxon>Sar</taxon>
        <taxon>Alveolata</taxon>
        <taxon>Dinophyceae</taxon>
        <taxon>Prorocentrales</taxon>
        <taxon>Prorocentraceae</taxon>
        <taxon>Prorocentrum</taxon>
    </lineage>
</organism>
<dbReference type="SUPFAM" id="SSF51197">
    <property type="entry name" value="Clavaminate synthase-like"/>
    <property type="match status" value="1"/>
</dbReference>
<keyword evidence="6" id="KW-0223">Dioxygenase</keyword>
<keyword evidence="10" id="KW-0539">Nucleus</keyword>
<evidence type="ECO:0000256" key="9">
    <source>
        <dbReference type="ARBA" id="ARBA00023157"/>
    </source>
</evidence>
<dbReference type="InterPro" id="IPR037151">
    <property type="entry name" value="AlkB-like_sf"/>
</dbReference>